<dbReference type="InterPro" id="IPR038729">
    <property type="entry name" value="Rad50/SbcC_AAA"/>
</dbReference>
<dbReference type="GO" id="GO:0005524">
    <property type="term" value="F:ATP binding"/>
    <property type="evidence" value="ECO:0007669"/>
    <property type="project" value="UniProtKB-KW"/>
</dbReference>
<comment type="function">
    <text evidence="8">May be involved in recombinational repair of damaged DNA.</text>
</comment>
<feature type="domain" description="Rad50/SbcC-type AAA" evidence="9">
    <location>
        <begin position="4"/>
        <end position="200"/>
    </location>
</feature>
<dbReference type="Gene3D" id="3.40.50.300">
    <property type="entry name" value="P-loop containing nucleotide triphosphate hydrolases"/>
    <property type="match status" value="2"/>
</dbReference>
<dbReference type="GO" id="GO:0043590">
    <property type="term" value="C:bacterial nucleoid"/>
    <property type="evidence" value="ECO:0007669"/>
    <property type="project" value="TreeGrafter"/>
</dbReference>
<dbReference type="RefSeq" id="WP_152887653.1">
    <property type="nucleotide sequence ID" value="NZ_WHJC01000020.1"/>
</dbReference>
<evidence type="ECO:0000256" key="5">
    <source>
        <dbReference type="ARBA" id="ARBA00022840"/>
    </source>
</evidence>
<dbReference type="PANTHER" id="PTHR11059:SF0">
    <property type="entry name" value="DNA REPAIR PROTEIN RECN"/>
    <property type="match status" value="1"/>
</dbReference>
<dbReference type="AlphaFoldDB" id="A0A6I1MJZ5"/>
<proteinExistence type="inferred from homology"/>
<evidence type="ECO:0000256" key="2">
    <source>
        <dbReference type="ARBA" id="ARBA00021315"/>
    </source>
</evidence>
<accession>A0A6I1MJZ5</accession>
<dbReference type="SUPFAM" id="SSF52540">
    <property type="entry name" value="P-loop containing nucleoside triphosphate hydrolases"/>
    <property type="match status" value="2"/>
</dbReference>
<keyword evidence="11" id="KW-1185">Reference proteome</keyword>
<dbReference type="InterPro" id="IPR027417">
    <property type="entry name" value="P-loop_NTPase"/>
</dbReference>
<evidence type="ECO:0000256" key="1">
    <source>
        <dbReference type="ARBA" id="ARBA00009441"/>
    </source>
</evidence>
<sequence>MLLQLSINNFALIESLSLDFKKGFTILSGETGAGKSILIDAINYVLGSKFNKGTIRTGEDKAFVEAIFDIENNANVKSILNELNIEYDDIIIISRETFQNGKSIIKINGKSVILSVLKKVSEKLVDIHGQHNNHTLLNKENHIIYLDSFAWNDLKDKLNLYKDSYIKLKDIDNKIKELSKEGKNEKLISYIEYQIKEIEEAKLIDGEEEELNEQYNILFNSEKIRNALSLSYNLFNSSQRDNSILDSISTITKELSLIENHSEKIKTLNEKINNIFYDLQEISIDIRDISENISYNEQELEEINSRIYKISILKKKYGVSIKEILKYKLDLEKQYDEMINSEKILEKLYLQKNSIINDLQKISEYLTQIRCKSACILEEKIQSELEYVGLGKCKFKVSVENSEEFNALGKNIVQFLISTNPGEPMRSMGKIVSGGELSRIMLSMKTVFINKDKIPTVIFDEIDTGISGRIAQCVAEKMYQISTKHQVFCITHLPQITSMSDNHYIVKKNITNEKTFTSVEPIGEKDKIVEIAKMLGGVELTENTLLNAEEMIRLAANKKRYIIDNNT</sequence>
<dbReference type="GO" id="GO:0016887">
    <property type="term" value="F:ATP hydrolysis activity"/>
    <property type="evidence" value="ECO:0007669"/>
    <property type="project" value="InterPro"/>
</dbReference>
<keyword evidence="5" id="KW-0067">ATP-binding</keyword>
<dbReference type="OrthoDB" id="9806954at2"/>
<dbReference type="Proteomes" id="UP000430345">
    <property type="component" value="Unassembled WGS sequence"/>
</dbReference>
<dbReference type="GO" id="GO:0009432">
    <property type="term" value="P:SOS response"/>
    <property type="evidence" value="ECO:0007669"/>
    <property type="project" value="TreeGrafter"/>
</dbReference>
<keyword evidence="3" id="KW-0547">Nucleotide-binding</keyword>
<comment type="similarity">
    <text evidence="1 8">Belongs to the RecN family.</text>
</comment>
<protein>
    <recommendedName>
        <fullName evidence="2 8">DNA repair protein RecN</fullName>
    </recommendedName>
    <alternativeName>
        <fullName evidence="7 8">Recombination protein N</fullName>
    </alternativeName>
</protein>
<comment type="caution">
    <text evidence="10">The sequence shown here is derived from an EMBL/GenBank/DDBJ whole genome shotgun (WGS) entry which is preliminary data.</text>
</comment>
<reference evidence="10 11" key="1">
    <citation type="submission" date="2019-10" db="EMBL/GenBank/DDBJ databases">
        <title>The Genome Sequence of Clostridium tarantellae Isolated from Fish Brain.</title>
        <authorList>
            <person name="Bano L."/>
            <person name="Kiel M."/>
            <person name="Sales G."/>
            <person name="Doxey A.C."/>
            <person name="Mansfield M.J."/>
            <person name="Schiavone M."/>
            <person name="Rossetto O."/>
            <person name="Pirazzini M."/>
            <person name="Dobrindt U."/>
            <person name="Montecucco C."/>
        </authorList>
    </citation>
    <scope>NUCLEOTIDE SEQUENCE [LARGE SCALE GENOMIC DNA]</scope>
    <source>
        <strain evidence="10 11">DSM 3997</strain>
    </source>
</reference>
<dbReference type="GO" id="GO:0006302">
    <property type="term" value="P:double-strand break repair"/>
    <property type="evidence" value="ECO:0007669"/>
    <property type="project" value="InterPro"/>
</dbReference>
<dbReference type="FunFam" id="3.40.50.300:FF:000319">
    <property type="entry name" value="DNA repair protein RecN"/>
    <property type="match status" value="1"/>
</dbReference>
<dbReference type="CDD" id="cd03241">
    <property type="entry name" value="ABC_RecN"/>
    <property type="match status" value="2"/>
</dbReference>
<gene>
    <name evidence="10" type="primary">recN</name>
    <name evidence="10" type="ORF">GBZ86_03140</name>
</gene>
<dbReference type="NCBIfam" id="TIGR00634">
    <property type="entry name" value="recN"/>
    <property type="match status" value="1"/>
</dbReference>
<dbReference type="InterPro" id="IPR004604">
    <property type="entry name" value="DNA_recomb/repair_RecN"/>
</dbReference>
<evidence type="ECO:0000256" key="8">
    <source>
        <dbReference type="PIRNR" id="PIRNR003128"/>
    </source>
</evidence>
<evidence type="ECO:0000259" key="9">
    <source>
        <dbReference type="Pfam" id="PF13476"/>
    </source>
</evidence>
<dbReference type="PIRSF" id="PIRSF003128">
    <property type="entry name" value="RecN"/>
    <property type="match status" value="1"/>
</dbReference>
<evidence type="ECO:0000256" key="3">
    <source>
        <dbReference type="ARBA" id="ARBA00022741"/>
    </source>
</evidence>
<name>A0A6I1MJZ5_9CLOT</name>
<evidence type="ECO:0000256" key="6">
    <source>
        <dbReference type="ARBA" id="ARBA00023204"/>
    </source>
</evidence>
<dbReference type="EMBL" id="WHJC01000020">
    <property type="protein sequence ID" value="MPQ42748.1"/>
    <property type="molecule type" value="Genomic_DNA"/>
</dbReference>
<keyword evidence="6 8" id="KW-0234">DNA repair</keyword>
<evidence type="ECO:0000256" key="4">
    <source>
        <dbReference type="ARBA" id="ARBA00022763"/>
    </source>
</evidence>
<dbReference type="PANTHER" id="PTHR11059">
    <property type="entry name" value="DNA REPAIR PROTEIN RECN"/>
    <property type="match status" value="1"/>
</dbReference>
<keyword evidence="4 8" id="KW-0227">DNA damage</keyword>
<organism evidence="10 11">
    <name type="scientific">Clostridium tarantellae</name>
    <dbReference type="NCBI Taxonomy" id="39493"/>
    <lineage>
        <taxon>Bacteria</taxon>
        <taxon>Bacillati</taxon>
        <taxon>Bacillota</taxon>
        <taxon>Clostridia</taxon>
        <taxon>Eubacteriales</taxon>
        <taxon>Clostridiaceae</taxon>
        <taxon>Clostridium</taxon>
    </lineage>
</organism>
<dbReference type="Pfam" id="PF13476">
    <property type="entry name" value="AAA_23"/>
    <property type="match status" value="1"/>
</dbReference>
<dbReference type="GO" id="GO:0006310">
    <property type="term" value="P:DNA recombination"/>
    <property type="evidence" value="ECO:0007669"/>
    <property type="project" value="InterPro"/>
</dbReference>
<evidence type="ECO:0000256" key="7">
    <source>
        <dbReference type="ARBA" id="ARBA00033408"/>
    </source>
</evidence>
<evidence type="ECO:0000313" key="10">
    <source>
        <dbReference type="EMBL" id="MPQ42748.1"/>
    </source>
</evidence>
<evidence type="ECO:0000313" key="11">
    <source>
        <dbReference type="Proteomes" id="UP000430345"/>
    </source>
</evidence>